<protein>
    <submittedName>
        <fullName evidence="2">Nine-cis-epoxycarotenoid dioxygenase 2</fullName>
    </submittedName>
</protein>
<proteinExistence type="predicted"/>
<evidence type="ECO:0000313" key="2">
    <source>
        <dbReference type="EMBL" id="GER47738.1"/>
    </source>
</evidence>
<keyword evidence="3" id="KW-1185">Reference proteome</keyword>
<feature type="non-terminal residue" evidence="2">
    <location>
        <position position="1"/>
    </location>
</feature>
<evidence type="ECO:0000256" key="1">
    <source>
        <dbReference type="SAM" id="MobiDB-lite"/>
    </source>
</evidence>
<dbReference type="GO" id="GO:0051213">
    <property type="term" value="F:dioxygenase activity"/>
    <property type="evidence" value="ECO:0007669"/>
    <property type="project" value="UniProtKB-KW"/>
</dbReference>
<evidence type="ECO:0000313" key="3">
    <source>
        <dbReference type="Proteomes" id="UP000325081"/>
    </source>
</evidence>
<name>A0A5A7QS94_STRAF</name>
<feature type="region of interest" description="Disordered" evidence="1">
    <location>
        <begin position="43"/>
        <end position="111"/>
    </location>
</feature>
<keyword evidence="2" id="KW-0560">Oxidoreductase</keyword>
<comment type="caution">
    <text evidence="2">The sequence shown here is derived from an EMBL/GenBank/DDBJ whole genome shotgun (WGS) entry which is preliminary data.</text>
</comment>
<accession>A0A5A7QS94</accession>
<feature type="compositionally biased region" description="Basic residues" evidence="1">
    <location>
        <begin position="72"/>
        <end position="84"/>
    </location>
</feature>
<gene>
    <name evidence="2" type="ORF">STAS_24859</name>
</gene>
<keyword evidence="2" id="KW-0223">Dioxygenase</keyword>
<organism evidence="2 3">
    <name type="scientific">Striga asiatica</name>
    <name type="common">Asiatic witchweed</name>
    <name type="synonym">Buchnera asiatica</name>
    <dbReference type="NCBI Taxonomy" id="4170"/>
    <lineage>
        <taxon>Eukaryota</taxon>
        <taxon>Viridiplantae</taxon>
        <taxon>Streptophyta</taxon>
        <taxon>Embryophyta</taxon>
        <taxon>Tracheophyta</taxon>
        <taxon>Spermatophyta</taxon>
        <taxon>Magnoliopsida</taxon>
        <taxon>eudicotyledons</taxon>
        <taxon>Gunneridae</taxon>
        <taxon>Pentapetalae</taxon>
        <taxon>asterids</taxon>
        <taxon>lamiids</taxon>
        <taxon>Lamiales</taxon>
        <taxon>Orobanchaceae</taxon>
        <taxon>Buchnereae</taxon>
        <taxon>Striga</taxon>
    </lineage>
</organism>
<dbReference type="Proteomes" id="UP000325081">
    <property type="component" value="Unassembled WGS sequence"/>
</dbReference>
<reference evidence="3" key="1">
    <citation type="journal article" date="2019" name="Curr. Biol.">
        <title>Genome Sequence of Striga asiatica Provides Insight into the Evolution of Plant Parasitism.</title>
        <authorList>
            <person name="Yoshida S."/>
            <person name="Kim S."/>
            <person name="Wafula E.K."/>
            <person name="Tanskanen J."/>
            <person name="Kim Y.M."/>
            <person name="Honaas L."/>
            <person name="Yang Z."/>
            <person name="Spallek T."/>
            <person name="Conn C.E."/>
            <person name="Ichihashi Y."/>
            <person name="Cheong K."/>
            <person name="Cui S."/>
            <person name="Der J.P."/>
            <person name="Gundlach H."/>
            <person name="Jiao Y."/>
            <person name="Hori C."/>
            <person name="Ishida J.K."/>
            <person name="Kasahara H."/>
            <person name="Kiba T."/>
            <person name="Kim M.S."/>
            <person name="Koo N."/>
            <person name="Laohavisit A."/>
            <person name="Lee Y.H."/>
            <person name="Lumba S."/>
            <person name="McCourt P."/>
            <person name="Mortimer J.C."/>
            <person name="Mutuku J.M."/>
            <person name="Nomura T."/>
            <person name="Sasaki-Sekimoto Y."/>
            <person name="Seto Y."/>
            <person name="Wang Y."/>
            <person name="Wakatake T."/>
            <person name="Sakakibara H."/>
            <person name="Demura T."/>
            <person name="Yamaguchi S."/>
            <person name="Yoneyama K."/>
            <person name="Manabe R.I."/>
            <person name="Nelson D.C."/>
            <person name="Schulman A.H."/>
            <person name="Timko M.P."/>
            <person name="dePamphilis C.W."/>
            <person name="Choi D."/>
            <person name="Shirasu K."/>
        </authorList>
    </citation>
    <scope>NUCLEOTIDE SEQUENCE [LARGE SCALE GENOMIC DNA]</scope>
    <source>
        <strain evidence="3">cv. UVA1</strain>
    </source>
</reference>
<dbReference type="EMBL" id="BKCP01008048">
    <property type="protein sequence ID" value="GER47738.1"/>
    <property type="molecule type" value="Genomic_DNA"/>
</dbReference>
<sequence length="192" mass="21230">LNPISFFAFQKSFPISAAAVSKSSAPTPLAAAPPLSISLAQIARRSPFPKSPNQSPFPKSSAIPNLPPSLLLRRKSPKSSSHKKSSPEAVTPSRRSRNSLSPVVEPSAGHTVVHRQGRIRLPSKISVQSQIKEWKFNIEDFECSKAFSLRLDGMVSRTGHREAYKENNENTIRTIKKQVTGVWRKDKYGDTK</sequence>
<dbReference type="AlphaFoldDB" id="A0A5A7QS94"/>